<feature type="region of interest" description="Disordered" evidence="1">
    <location>
        <begin position="130"/>
        <end position="181"/>
    </location>
</feature>
<feature type="region of interest" description="Disordered" evidence="1">
    <location>
        <begin position="21"/>
        <end position="66"/>
    </location>
</feature>
<dbReference type="EMBL" id="CAUYUJ010019362">
    <property type="protein sequence ID" value="CAK0890491.1"/>
    <property type="molecule type" value="Genomic_DNA"/>
</dbReference>
<feature type="compositionally biased region" description="Polar residues" evidence="1">
    <location>
        <begin position="52"/>
        <end position="65"/>
    </location>
</feature>
<proteinExistence type="predicted"/>
<organism evidence="2 3">
    <name type="scientific">Prorocentrum cordatum</name>
    <dbReference type="NCBI Taxonomy" id="2364126"/>
    <lineage>
        <taxon>Eukaryota</taxon>
        <taxon>Sar</taxon>
        <taxon>Alveolata</taxon>
        <taxon>Dinophyceae</taxon>
        <taxon>Prorocentrales</taxon>
        <taxon>Prorocentraceae</taxon>
        <taxon>Prorocentrum</taxon>
    </lineage>
</organism>
<feature type="compositionally biased region" description="Pro residues" evidence="1">
    <location>
        <begin position="139"/>
        <end position="159"/>
    </location>
</feature>
<protein>
    <recommendedName>
        <fullName evidence="4">Tudor domain-containing protein</fullName>
    </recommendedName>
</protein>
<evidence type="ECO:0000313" key="2">
    <source>
        <dbReference type="EMBL" id="CAK0890491.1"/>
    </source>
</evidence>
<accession>A0ABN9WUI8</accession>
<keyword evidence="3" id="KW-1185">Reference proteome</keyword>
<evidence type="ECO:0008006" key="4">
    <source>
        <dbReference type="Google" id="ProtNLM"/>
    </source>
</evidence>
<dbReference type="Proteomes" id="UP001189429">
    <property type="component" value="Unassembled WGS sequence"/>
</dbReference>
<evidence type="ECO:0000313" key="3">
    <source>
        <dbReference type="Proteomes" id="UP001189429"/>
    </source>
</evidence>
<name>A0ABN9WUI8_9DINO</name>
<reference evidence="2" key="1">
    <citation type="submission" date="2023-10" db="EMBL/GenBank/DDBJ databases">
        <authorList>
            <person name="Chen Y."/>
            <person name="Shah S."/>
            <person name="Dougan E. K."/>
            <person name="Thang M."/>
            <person name="Chan C."/>
        </authorList>
    </citation>
    <scope>NUCLEOTIDE SEQUENCE [LARGE SCALE GENOMIC DNA]</scope>
</reference>
<evidence type="ECO:0000256" key="1">
    <source>
        <dbReference type="SAM" id="MobiDB-lite"/>
    </source>
</evidence>
<feature type="non-terminal residue" evidence="2">
    <location>
        <position position="1"/>
    </location>
</feature>
<gene>
    <name evidence="2" type="ORF">PCOR1329_LOCUS70725</name>
</gene>
<comment type="caution">
    <text evidence="2">The sequence shown here is derived from an EMBL/GenBank/DDBJ whole genome shotgun (WGS) entry which is preliminary data.</text>
</comment>
<sequence>PPRPVEAPPPHEGAPVAARLLAAAEPVGPPWPDAPRREPPRPVPLPGDRNAADSTQTPSTASITTGMEPVELRPGLPVMAKFHGSWHKARVFRPVPPGSQVVQVLWVEDNPQTCSDIEVGPDILFTLPTCAPPEREGPSLPPLQLPLRPPGRGTPPGPHPTVHAAASTEHPWDVEGTVRSF</sequence>